<dbReference type="SUPFAM" id="SSF52540">
    <property type="entry name" value="P-loop containing nucleoside triphosphate hydrolases"/>
    <property type="match status" value="1"/>
</dbReference>
<dbReference type="InterPro" id="IPR041682">
    <property type="entry name" value="AAA_14"/>
</dbReference>
<evidence type="ECO:0000259" key="1">
    <source>
        <dbReference type="Pfam" id="PF13173"/>
    </source>
</evidence>
<dbReference type="PANTHER" id="PTHR33295">
    <property type="entry name" value="ATPASE"/>
    <property type="match status" value="1"/>
</dbReference>
<feature type="domain" description="AAA" evidence="1">
    <location>
        <begin position="18"/>
        <end position="152"/>
    </location>
</feature>
<proteinExistence type="predicted"/>
<dbReference type="InterPro" id="IPR025420">
    <property type="entry name" value="DUF4143"/>
</dbReference>
<evidence type="ECO:0008006" key="5">
    <source>
        <dbReference type="Google" id="ProtNLM"/>
    </source>
</evidence>
<dbReference type="InterPro" id="IPR027417">
    <property type="entry name" value="P-loop_NTPase"/>
</dbReference>
<dbReference type="Pfam" id="PF13173">
    <property type="entry name" value="AAA_14"/>
    <property type="match status" value="1"/>
</dbReference>
<organism evidence="3 4">
    <name type="scientific">Bacteroides finegoldii CL09T03C10</name>
    <dbReference type="NCBI Taxonomy" id="997888"/>
    <lineage>
        <taxon>Bacteria</taxon>
        <taxon>Pseudomonadati</taxon>
        <taxon>Bacteroidota</taxon>
        <taxon>Bacteroidia</taxon>
        <taxon>Bacteroidales</taxon>
        <taxon>Bacteroidaceae</taxon>
        <taxon>Bacteroides</taxon>
    </lineage>
</organism>
<gene>
    <name evidence="3" type="ORF">HMPREF1057_01358</name>
</gene>
<comment type="caution">
    <text evidence="3">The sequence shown here is derived from an EMBL/GenBank/DDBJ whole genome shotgun (WGS) entry which is preliminary data.</text>
</comment>
<dbReference type="PANTHER" id="PTHR33295:SF7">
    <property type="entry name" value="ATPASE"/>
    <property type="match status" value="1"/>
</dbReference>
<reference evidence="3 4" key="1">
    <citation type="submission" date="2012-02" db="EMBL/GenBank/DDBJ databases">
        <title>The Genome Sequence of Bacteroides finegoldii CL09T03C10.</title>
        <authorList>
            <consortium name="The Broad Institute Genome Sequencing Platform"/>
            <person name="Earl A."/>
            <person name="Ward D."/>
            <person name="Feldgarden M."/>
            <person name="Gevers D."/>
            <person name="Zitomersky N.L."/>
            <person name="Coyne M.J."/>
            <person name="Comstock L.E."/>
            <person name="Young S.K."/>
            <person name="Zeng Q."/>
            <person name="Gargeya S."/>
            <person name="Fitzgerald M."/>
            <person name="Haas B."/>
            <person name="Abouelleil A."/>
            <person name="Alvarado L."/>
            <person name="Arachchi H.M."/>
            <person name="Berlin A."/>
            <person name="Chapman S.B."/>
            <person name="Gearin G."/>
            <person name="Goldberg J."/>
            <person name="Griggs A."/>
            <person name="Gujja S."/>
            <person name="Hansen M."/>
            <person name="Heiman D."/>
            <person name="Howarth C."/>
            <person name="Larimer J."/>
            <person name="Lui A."/>
            <person name="MacDonald P.J.P."/>
            <person name="McCowen C."/>
            <person name="Montmayeur A."/>
            <person name="Murphy C."/>
            <person name="Neiman D."/>
            <person name="Pearson M."/>
            <person name="Priest M."/>
            <person name="Roberts A."/>
            <person name="Saif S."/>
            <person name="Shea T."/>
            <person name="Sisk P."/>
            <person name="Stolte C."/>
            <person name="Sykes S."/>
            <person name="Wortman J."/>
            <person name="Nusbaum C."/>
            <person name="Birren B."/>
        </authorList>
    </citation>
    <scope>NUCLEOTIDE SEQUENCE [LARGE SCALE GENOMIC DNA]</scope>
    <source>
        <strain evidence="3 4">CL09T03C10</strain>
    </source>
</reference>
<protein>
    <recommendedName>
        <fullName evidence="5">ATPase</fullName>
    </recommendedName>
</protein>
<dbReference type="Proteomes" id="UP000007995">
    <property type="component" value="Unassembled WGS sequence"/>
</dbReference>
<feature type="domain" description="DUF4143" evidence="2">
    <location>
        <begin position="220"/>
        <end position="381"/>
    </location>
</feature>
<dbReference type="EMBL" id="AGXW01000002">
    <property type="protein sequence ID" value="EKJ92523.1"/>
    <property type="molecule type" value="Genomic_DNA"/>
</dbReference>
<dbReference type="OrthoDB" id="9801840at2"/>
<accession>K5DHU6</accession>
<dbReference type="HOGENOM" id="CLU_047370_0_0_10"/>
<name>K5DHU6_9BACE</name>
<evidence type="ECO:0000259" key="2">
    <source>
        <dbReference type="Pfam" id="PF13635"/>
    </source>
</evidence>
<evidence type="ECO:0000313" key="4">
    <source>
        <dbReference type="Proteomes" id="UP000007995"/>
    </source>
</evidence>
<sequence length="430" mass="49356">MERNILHKLLEWKESKRRKPLVVEGARQVGKTWAVKEFGKRHYSHLAYINFEEAKHLQGLFLQDYDTNRIIRAIRTQCGVPCEAGKTLIFLDEIQEAEGGLTALKYFCENCPEQHIIVAGSLLGIALHQGVSFPVGKVNFMKMHPMNFCEFLMAVGDDALALAIESKDIDTLGLFHDKLTNRLKEYYFVGGMPEAVQAYVDDAEWSEIREIHNEILRGYEDDFSKHAEGALVERLRQVWRSVPNQLSRENKKFVFGLVRDGARAREYEVALQWLFDAGMLHQVNGVTKPGLPLSAYRDEKAYKVFLNDIGLLSSMSGLEAKTLLEGSVIFTEFKGALTEQFVFQQLNEVYGLFYWSKDNSRQEVDFLLQRDNELLPIECKAEENLRSKSLNSFIQEHDIKRAIKVSMKPYKEISEIVTNSPLYLINSVCR</sequence>
<dbReference type="AlphaFoldDB" id="K5DHU6"/>
<dbReference type="Pfam" id="PF13635">
    <property type="entry name" value="DUF4143"/>
    <property type="match status" value="1"/>
</dbReference>
<dbReference type="RefSeq" id="WP_007761009.1">
    <property type="nucleotide sequence ID" value="NZ_AKBZ01000005.1"/>
</dbReference>
<evidence type="ECO:0000313" key="3">
    <source>
        <dbReference type="EMBL" id="EKJ92523.1"/>
    </source>
</evidence>